<dbReference type="InterPro" id="IPR007069">
    <property type="entry name" value="Transposase_32"/>
</dbReference>
<evidence type="ECO:0000313" key="3">
    <source>
        <dbReference type="EMBL" id="BCO26821.1"/>
    </source>
</evidence>
<reference evidence="3 4" key="1">
    <citation type="journal article" date="2021" name="Microbiol. Spectr.">
        <title>A Single Bacterium Capable of Oxidation and Reduction of Iron at Circumneutral pH.</title>
        <authorList>
            <person name="Kato S."/>
            <person name="Ohkuma M."/>
        </authorList>
    </citation>
    <scope>NUCLEOTIDE SEQUENCE [LARGE SCALE GENOMIC DNA]</scope>
    <source>
        <strain evidence="3 4">MIZ03</strain>
    </source>
</reference>
<dbReference type="PANTHER" id="PTHR37023">
    <property type="entry name" value="TRANSPOSASE"/>
    <property type="match status" value="1"/>
</dbReference>
<evidence type="ECO:0000259" key="1">
    <source>
        <dbReference type="Pfam" id="PF04986"/>
    </source>
</evidence>
<proteinExistence type="predicted"/>
<gene>
    <name evidence="3" type="ORF">MIZ03_1707</name>
</gene>
<evidence type="ECO:0000259" key="2">
    <source>
        <dbReference type="Pfam" id="PF14319"/>
    </source>
</evidence>
<dbReference type="Proteomes" id="UP000824366">
    <property type="component" value="Chromosome"/>
</dbReference>
<protein>
    <recommendedName>
        <fullName evidence="5">Transposase</fullName>
    </recommendedName>
</protein>
<evidence type="ECO:0008006" key="5">
    <source>
        <dbReference type="Google" id="ProtNLM"/>
    </source>
</evidence>
<organism evidence="3 4">
    <name type="scientific">Rhodoferax lithotrophicus</name>
    <dbReference type="NCBI Taxonomy" id="2798804"/>
    <lineage>
        <taxon>Bacteria</taxon>
        <taxon>Pseudomonadati</taxon>
        <taxon>Pseudomonadota</taxon>
        <taxon>Betaproteobacteria</taxon>
        <taxon>Burkholderiales</taxon>
        <taxon>Comamonadaceae</taxon>
        <taxon>Rhodoferax</taxon>
    </lineage>
</organism>
<dbReference type="PANTHER" id="PTHR37023:SF1">
    <property type="entry name" value="ISSOD25 TRANSPOSASE TNPA_ISSOD25"/>
    <property type="match status" value="1"/>
</dbReference>
<keyword evidence="4" id="KW-1185">Reference proteome</keyword>
<dbReference type="EMBL" id="AP024238">
    <property type="protein sequence ID" value="BCO26821.1"/>
    <property type="molecule type" value="Genomic_DNA"/>
</dbReference>
<dbReference type="NCBIfam" id="NF033538">
    <property type="entry name" value="transpos_IS91"/>
    <property type="match status" value="1"/>
</dbReference>
<accession>A0ABN6D7J9</accession>
<feature type="domain" description="Transposase zinc-binding" evidence="2">
    <location>
        <begin position="1"/>
        <end position="57"/>
    </location>
</feature>
<name>A0ABN6D7J9_9BURK</name>
<dbReference type="InterPro" id="IPR054832">
    <property type="entry name" value="transpos_IS91"/>
</dbReference>
<dbReference type="Pfam" id="PF14319">
    <property type="entry name" value="Zn_Tnp_IS91"/>
    <property type="match status" value="1"/>
</dbReference>
<evidence type="ECO:0000313" key="4">
    <source>
        <dbReference type="Proteomes" id="UP000824366"/>
    </source>
</evidence>
<feature type="domain" description="Transposase IS801/IS1294" evidence="1">
    <location>
        <begin position="105"/>
        <end position="284"/>
    </location>
</feature>
<sequence length="424" mass="46361">MGGKRLECEHCGHSHWQYHSCRNRHCPQCGARAKDAWLQGRLSEVLNVPYVHLVFTLPHSLNDLYGVHPRWVIDTLFACTAQTLSEFAANPKWMGAKGGTPAFSLVLHTWGQELQHHIHVHAAMACGVLDKTGQWVTPVRKPDFLFPVQALSKVFRGKFLAALARAHHKGDITHDPQGDADAWCDRQRRLYKHDWVVYAKAPLGGPAQVLEYLSRYTHRTAISNERIRSINKGEVAFTVRANDKGGKRLHTMDGTEFVRRFLLHVLPTGVKRIRHYGVLASSCKGKKLKAARLAVQMPALNPQALESAQGFMARVARIDVGLCPVCKVGHLRTAEVLSGGQTIANSRRDGLAAGAWATVKDGQGAAICRGLHAAHGVGGAGLVRVTSKALRAVRKLGCLSSMGCCFACELGCLATDLCCCPAMI</sequence>
<dbReference type="InterPro" id="IPR026889">
    <property type="entry name" value="Zn_Tnp"/>
</dbReference>
<dbReference type="Pfam" id="PF04986">
    <property type="entry name" value="Y2_Tnp"/>
    <property type="match status" value="1"/>
</dbReference>